<organism evidence="2 3">
    <name type="scientific">Nitratireductor pacificus pht-3B</name>
    <dbReference type="NCBI Taxonomy" id="391937"/>
    <lineage>
        <taxon>Bacteria</taxon>
        <taxon>Pseudomonadati</taxon>
        <taxon>Pseudomonadota</taxon>
        <taxon>Alphaproteobacteria</taxon>
        <taxon>Hyphomicrobiales</taxon>
        <taxon>Phyllobacteriaceae</taxon>
        <taxon>Nitratireductor</taxon>
    </lineage>
</organism>
<dbReference type="STRING" id="391937.NA2_12965"/>
<dbReference type="RefSeq" id="WP_008597429.1">
    <property type="nucleotide sequence ID" value="NZ_AMRM01000014.1"/>
</dbReference>
<dbReference type="AlphaFoldDB" id="K2N238"/>
<dbReference type="eggNOG" id="COG3842">
    <property type="taxonomic scope" value="Bacteria"/>
</dbReference>
<evidence type="ECO:0000259" key="1">
    <source>
        <dbReference type="Pfam" id="PF00005"/>
    </source>
</evidence>
<keyword evidence="3" id="KW-1185">Reference proteome</keyword>
<reference evidence="2 3" key="1">
    <citation type="journal article" date="2012" name="J. Bacteriol.">
        <title>Genome Sequence of Nitratireductor pacificus Type Strain pht-3B.</title>
        <authorList>
            <person name="Lai Q."/>
            <person name="Li G."/>
            <person name="Shao Z."/>
        </authorList>
    </citation>
    <scope>NUCLEOTIDE SEQUENCE [LARGE SCALE GENOMIC DNA]</scope>
    <source>
        <strain evidence="3">pht-3B</strain>
    </source>
</reference>
<name>K2N238_9HYPH</name>
<proteinExistence type="predicted"/>
<dbReference type="SUPFAM" id="SSF52540">
    <property type="entry name" value="P-loop containing nucleoside triphosphate hydrolases"/>
    <property type="match status" value="1"/>
</dbReference>
<dbReference type="Gene3D" id="3.40.50.300">
    <property type="entry name" value="P-loop containing nucleotide triphosphate hydrolases"/>
    <property type="match status" value="1"/>
</dbReference>
<dbReference type="InterPro" id="IPR003439">
    <property type="entry name" value="ABC_transporter-like_ATP-bd"/>
</dbReference>
<gene>
    <name evidence="2" type="ORF">NA2_12965</name>
</gene>
<evidence type="ECO:0000313" key="3">
    <source>
        <dbReference type="Proteomes" id="UP000006786"/>
    </source>
</evidence>
<evidence type="ECO:0000313" key="2">
    <source>
        <dbReference type="EMBL" id="EKF18308.1"/>
    </source>
</evidence>
<dbReference type="OrthoDB" id="8387458at2"/>
<protein>
    <submittedName>
        <fullName evidence="2">ABC transporter</fullName>
    </submittedName>
</protein>
<comment type="caution">
    <text evidence="2">The sequence shown here is derived from an EMBL/GenBank/DDBJ whole genome shotgun (WGS) entry which is preliminary data.</text>
</comment>
<dbReference type="Proteomes" id="UP000006786">
    <property type="component" value="Unassembled WGS sequence"/>
</dbReference>
<dbReference type="GO" id="GO:0005524">
    <property type="term" value="F:ATP binding"/>
    <property type="evidence" value="ECO:0007669"/>
    <property type="project" value="InterPro"/>
</dbReference>
<dbReference type="GO" id="GO:0016887">
    <property type="term" value="F:ATP hydrolysis activity"/>
    <property type="evidence" value="ECO:0007669"/>
    <property type="project" value="InterPro"/>
</dbReference>
<dbReference type="InterPro" id="IPR047641">
    <property type="entry name" value="ABC_transpr_MalK/UgpC-like"/>
</dbReference>
<dbReference type="Pfam" id="PF00005">
    <property type="entry name" value="ABC_tran"/>
    <property type="match status" value="1"/>
</dbReference>
<accession>K2N238</accession>
<dbReference type="PANTHER" id="PTHR43875:SF14">
    <property type="entry name" value="ABC TRANSPORTER ATP-BINDING PROTEIN"/>
    <property type="match status" value="1"/>
</dbReference>
<dbReference type="EMBL" id="AMRM01000014">
    <property type="protein sequence ID" value="EKF18308.1"/>
    <property type="molecule type" value="Genomic_DNA"/>
</dbReference>
<dbReference type="GO" id="GO:0055052">
    <property type="term" value="C:ATP-binding cassette (ABC) transporter complex, substrate-binding subunit-containing"/>
    <property type="evidence" value="ECO:0007669"/>
    <property type="project" value="TreeGrafter"/>
</dbReference>
<feature type="non-terminal residue" evidence="2">
    <location>
        <position position="81"/>
    </location>
</feature>
<feature type="domain" description="ABC transporter" evidence="1">
    <location>
        <begin position="19"/>
        <end position="79"/>
    </location>
</feature>
<dbReference type="PANTHER" id="PTHR43875">
    <property type="entry name" value="MALTODEXTRIN IMPORT ATP-BINDING PROTEIN MSMX"/>
    <property type="match status" value="1"/>
</dbReference>
<sequence length="81" mass="8591">MSELEIDGIRKSYGRLETLKGIDLKLESGDFLVLLGASGCGKSTLLNLIAGLADPTDGDIRIEGRSVVGVAPKNRDIAMVF</sequence>
<dbReference type="InterPro" id="IPR027417">
    <property type="entry name" value="P-loop_NTPase"/>
</dbReference>